<accession>A0A1R4AB18</accession>
<evidence type="ECO:0000259" key="1">
    <source>
        <dbReference type="Pfam" id="PF01661"/>
    </source>
</evidence>
<dbReference type="Gene3D" id="3.40.525.10">
    <property type="entry name" value="CRAL-TRIO lipid binding domain"/>
    <property type="match status" value="1"/>
</dbReference>
<dbReference type="InterPro" id="IPR002589">
    <property type="entry name" value="Macro_dom"/>
</dbReference>
<protein>
    <submittedName>
        <fullName evidence="2">Ganglioside-induced differentiation-associated protein 2</fullName>
    </submittedName>
</protein>
<organism evidence="2 3">
    <name type="scientific">Babesia microti (strain RI)</name>
    <dbReference type="NCBI Taxonomy" id="1133968"/>
    <lineage>
        <taxon>Eukaryota</taxon>
        <taxon>Sar</taxon>
        <taxon>Alveolata</taxon>
        <taxon>Apicomplexa</taxon>
        <taxon>Aconoidasida</taxon>
        <taxon>Piroplasmida</taxon>
        <taxon>Babesiidae</taxon>
        <taxon>Babesia</taxon>
    </lineage>
</organism>
<dbReference type="KEGG" id="bmic:BMR1_03g00155"/>
<dbReference type="AlphaFoldDB" id="A0A1R4AB18"/>
<dbReference type="GeneID" id="24424666"/>
<keyword evidence="3" id="KW-1185">Reference proteome</keyword>
<name>A0A1R4AB18_BABMR</name>
<dbReference type="PANTHER" id="PTHR11106:SF27">
    <property type="entry name" value="MACRO DOMAIN-CONTAINING PROTEIN"/>
    <property type="match status" value="1"/>
</dbReference>
<dbReference type="SUPFAM" id="SSF52087">
    <property type="entry name" value="CRAL/TRIO domain"/>
    <property type="match status" value="1"/>
</dbReference>
<dbReference type="RefSeq" id="XP_021338391.1">
    <property type="nucleotide sequence ID" value="XM_021481793.1"/>
</dbReference>
<evidence type="ECO:0000313" key="3">
    <source>
        <dbReference type="Proteomes" id="UP000002899"/>
    </source>
</evidence>
<dbReference type="PANTHER" id="PTHR11106">
    <property type="entry name" value="GANGLIOSIDE INDUCED DIFFERENTIATION ASSOCIATED PROTEIN 2-RELATED"/>
    <property type="match status" value="1"/>
</dbReference>
<dbReference type="InterPro" id="IPR036865">
    <property type="entry name" value="CRAL-TRIO_dom_sf"/>
</dbReference>
<reference evidence="2 3" key="1">
    <citation type="journal article" date="2012" name="Nucleic Acids Res.">
        <title>Sequencing of the smallest Apicomplexan genome from the human pathogen Babesia microti.</title>
        <authorList>
            <person name="Cornillot E."/>
            <person name="Hadj-Kaddour K."/>
            <person name="Dassouli A."/>
            <person name="Noel B."/>
            <person name="Ranwez V."/>
            <person name="Vacherie B."/>
            <person name="Augagneur Y."/>
            <person name="Bres V."/>
            <person name="Duclos A."/>
            <person name="Randazzo S."/>
            <person name="Carcy B."/>
            <person name="Debierre-Grockiego F."/>
            <person name="Delbecq S."/>
            <person name="Moubri-Menage K."/>
            <person name="Shams-Eldin H."/>
            <person name="Usmani-Brown S."/>
            <person name="Bringaud F."/>
            <person name="Wincker P."/>
            <person name="Vivares C.P."/>
            <person name="Schwarz R.T."/>
            <person name="Schetters T.P."/>
            <person name="Krause P.J."/>
            <person name="Gorenflot A."/>
            <person name="Berry V."/>
            <person name="Barbe V."/>
            <person name="Ben Mamoun C."/>
        </authorList>
    </citation>
    <scope>NUCLEOTIDE SEQUENCE [LARGE SCALE GENOMIC DNA]</scope>
    <source>
        <strain evidence="2 3">RI</strain>
    </source>
</reference>
<reference evidence="2 3" key="2">
    <citation type="journal article" date="2013" name="PLoS ONE">
        <title>Whole genome mapping and re-organization of the nuclear and mitochondrial genomes of Babesia microti isolates.</title>
        <authorList>
            <person name="Cornillot E."/>
            <person name="Dassouli A."/>
            <person name="Garg A."/>
            <person name="Pachikara N."/>
            <person name="Randazzo S."/>
            <person name="Depoix D."/>
            <person name="Carcy B."/>
            <person name="Delbecq S."/>
            <person name="Frutos R."/>
            <person name="Silva J.C."/>
            <person name="Sutton R."/>
            <person name="Krause P.J."/>
            <person name="Mamoun C.B."/>
        </authorList>
    </citation>
    <scope>NUCLEOTIDE SEQUENCE [LARGE SCALE GENOMIC DNA]</scope>
    <source>
        <strain evidence="2 3">RI</strain>
    </source>
</reference>
<feature type="domain" description="Macro" evidence="1">
    <location>
        <begin position="113"/>
        <end position="189"/>
    </location>
</feature>
<reference evidence="2 3" key="3">
    <citation type="journal article" date="2016" name="Sci. Rep.">
        <title>Genome-wide diversity and gene expression profiling of Babesia microti isolates identify polymorphic genes that mediate host-pathogen interactions.</title>
        <authorList>
            <person name="Silva J.C."/>
            <person name="Cornillot E."/>
            <person name="McCracken C."/>
            <person name="Usmani-Brown S."/>
            <person name="Dwivedi A."/>
            <person name="Ifeonu O.O."/>
            <person name="Crabtree J."/>
            <person name="Gotia H.T."/>
            <person name="Virji A.Z."/>
            <person name="Reynes C."/>
            <person name="Colinge J."/>
            <person name="Kumar V."/>
            <person name="Lawres L."/>
            <person name="Pazzi J.E."/>
            <person name="Pablo J.V."/>
            <person name="Hung C."/>
            <person name="Brancato J."/>
            <person name="Kumari P."/>
            <person name="Orvis J."/>
            <person name="Tretina K."/>
            <person name="Chibucos M."/>
            <person name="Ott S."/>
            <person name="Sadzewicz L."/>
            <person name="Sengamalay N."/>
            <person name="Shetty A.C."/>
            <person name="Su Q."/>
            <person name="Tallon L."/>
            <person name="Fraser C.M."/>
            <person name="Frutos R."/>
            <person name="Molina D.M."/>
            <person name="Krause P.J."/>
            <person name="Ben Mamoun C."/>
        </authorList>
    </citation>
    <scope>NUCLEOTIDE SEQUENCE [LARGE SCALE GENOMIC DNA]</scope>
    <source>
        <strain evidence="2 3">RI</strain>
    </source>
</reference>
<dbReference type="Gene3D" id="3.40.220.10">
    <property type="entry name" value="Leucine Aminopeptidase, subunit E, domain 1"/>
    <property type="match status" value="1"/>
</dbReference>
<gene>
    <name evidence="2" type="ORF">BMR1_03g00155</name>
</gene>
<dbReference type="Proteomes" id="UP000002899">
    <property type="component" value="Chromosome III"/>
</dbReference>
<proteinExistence type="predicted"/>
<dbReference type="EMBL" id="LN871598">
    <property type="protein sequence ID" value="SJK86203.1"/>
    <property type="molecule type" value="Genomic_DNA"/>
</dbReference>
<dbReference type="VEuPathDB" id="PiroplasmaDB:BMR1_03g00155"/>
<dbReference type="OrthoDB" id="365077at2759"/>
<sequence>MKGFGGNVSSTFQWLSDEISNILEIDSDHDDLPPITPVPLSEFESWSQYSFASKATTQIDTTEAYNIGEFAIDEALNCKFHFADCGICNLQVDALICILDDDISCNTSLRTLIRYGGYNFRDSIAKLSGLKTGQAFSVRCHNVAFNHVILSISPKYTPKYHRSSCNTLNMSIRECIKLTVEKGFESIAFELHPVPDHYFPIEHYSQTLLRSLRRWISMDPVQNGVNKVFLVGNKNQLNTYHSTMPLYFPRNSSEVRSVEMGNDYGELEVSGRCIKISSDGNNLLPLSDPSFHSTTFQNWSKRRTRAEQIYYAKKSGDWEGDEEAQFSFHTKISRAFNARGYFEKFQRVNFISSDRTDKVGRVLFCVDMKKLPNVCDYNELVHFVLYVFQINGKFTLLLANCDASSSTSLGISLFKDVFEIWGDKRLSQLSQLLIHRSSYLIRGVLLILYPFIPPKVWDTAIHIQEHQELLEYVDSRVLYDLLPSLRV</sequence>
<dbReference type="Pfam" id="PF01661">
    <property type="entry name" value="Macro"/>
    <property type="match status" value="1"/>
</dbReference>
<dbReference type="SUPFAM" id="SSF52949">
    <property type="entry name" value="Macro domain-like"/>
    <property type="match status" value="1"/>
</dbReference>
<dbReference type="InterPro" id="IPR043472">
    <property type="entry name" value="Macro_dom-like"/>
</dbReference>
<evidence type="ECO:0000313" key="2">
    <source>
        <dbReference type="EMBL" id="SJK86203.1"/>
    </source>
</evidence>